<evidence type="ECO:0000256" key="4">
    <source>
        <dbReference type="ARBA" id="ARBA00023157"/>
    </source>
</evidence>
<proteinExistence type="inferred from homology"/>
<dbReference type="PANTHER" id="PTHR47653:SF1">
    <property type="entry name" value="DELETED IN MALIGNANT BRAIN TUMORS 1 PROTEIN"/>
    <property type="match status" value="1"/>
</dbReference>
<comment type="caution">
    <text evidence="9">The sequence shown here is derived from an EMBL/GenBank/DDBJ whole genome shotgun (WGS) entry which is preliminary data.</text>
</comment>
<dbReference type="InterPro" id="IPR016965">
    <property type="entry name" value="Pase_PHOSPHO-typ"/>
</dbReference>
<keyword evidence="2" id="KW-0732">Signal</keyword>
<sequence length="247" mass="27888">MEAADFHDVFDNVFTNPAAFDNSGHLTVKNCHAHSCNRFLKNLCKNAVFLEFIDKQLQKEKNNVAMTQTEYMLHRTLARMSQNLEPMESSVVIWSSDENFQFGGLLINSSGSFSSPWYPEKYSTNVLCAWNIRVDSSAHIRLTFEVVKLANGSHPCEGRVELYYNSSWGTVCDDSWDLRDAQVVCRQLGCVAAMAAIGRAHFGRGLGPIVLDDVECMGTEARLWQCLHSGWFSHNYGYHEDAGVICW</sequence>
<evidence type="ECO:0000259" key="7">
    <source>
        <dbReference type="PROSITE" id="PS01180"/>
    </source>
</evidence>
<dbReference type="PRINTS" id="PR00258">
    <property type="entry name" value="SPERACTRCPTR"/>
</dbReference>
<evidence type="ECO:0000256" key="6">
    <source>
        <dbReference type="PROSITE-ProRule" id="PRU00196"/>
    </source>
</evidence>
<evidence type="ECO:0000259" key="8">
    <source>
        <dbReference type="PROSITE" id="PS50287"/>
    </source>
</evidence>
<comment type="similarity">
    <text evidence="1">Belongs to the DMBT1 family.</text>
</comment>
<evidence type="ECO:0000256" key="1">
    <source>
        <dbReference type="ARBA" id="ARBA00009931"/>
    </source>
</evidence>
<feature type="domain" description="CUB" evidence="7">
    <location>
        <begin position="102"/>
        <end position="172"/>
    </location>
</feature>
<dbReference type="InterPro" id="IPR035914">
    <property type="entry name" value="Sperma_CUB_dom_sf"/>
</dbReference>
<dbReference type="PROSITE" id="PS00420">
    <property type="entry name" value="SRCR_1"/>
    <property type="match status" value="1"/>
</dbReference>
<evidence type="ECO:0000256" key="3">
    <source>
        <dbReference type="ARBA" id="ARBA00022737"/>
    </source>
</evidence>
<evidence type="ECO:0000256" key="2">
    <source>
        <dbReference type="ARBA" id="ARBA00022729"/>
    </source>
</evidence>
<dbReference type="AlphaFoldDB" id="A0AAW0ICG5"/>
<dbReference type="SMART" id="SM00202">
    <property type="entry name" value="SR"/>
    <property type="match status" value="1"/>
</dbReference>
<evidence type="ECO:0000313" key="10">
    <source>
        <dbReference type="Proteomes" id="UP001488838"/>
    </source>
</evidence>
<keyword evidence="4 6" id="KW-1015">Disulfide bond</keyword>
<dbReference type="InterPro" id="IPR000859">
    <property type="entry name" value="CUB_dom"/>
</dbReference>
<keyword evidence="5" id="KW-0325">Glycoprotein</keyword>
<feature type="disulfide bond" evidence="6">
    <location>
        <begin position="216"/>
        <end position="226"/>
    </location>
</feature>
<comment type="caution">
    <text evidence="6">Lacks conserved residue(s) required for the propagation of feature annotation.</text>
</comment>
<name>A0AAW0ICG5_MYOGA</name>
<gene>
    <name evidence="9" type="ORF">U0070_004606</name>
</gene>
<dbReference type="GO" id="GO:0016020">
    <property type="term" value="C:membrane"/>
    <property type="evidence" value="ECO:0007669"/>
    <property type="project" value="InterPro"/>
</dbReference>
<dbReference type="Gene3D" id="3.10.250.10">
    <property type="entry name" value="SRCR-like domain"/>
    <property type="match status" value="1"/>
</dbReference>
<dbReference type="PROSITE" id="PS01180">
    <property type="entry name" value="CUB"/>
    <property type="match status" value="1"/>
</dbReference>
<dbReference type="SUPFAM" id="SSF56487">
    <property type="entry name" value="SRCR-like"/>
    <property type="match status" value="1"/>
</dbReference>
<keyword evidence="10" id="KW-1185">Reference proteome</keyword>
<dbReference type="Proteomes" id="UP001488838">
    <property type="component" value="Unassembled WGS sequence"/>
</dbReference>
<dbReference type="SUPFAM" id="SSF49854">
    <property type="entry name" value="Spermadhesin, CUB domain"/>
    <property type="match status" value="1"/>
</dbReference>
<dbReference type="InterPro" id="IPR001190">
    <property type="entry name" value="SRCR"/>
</dbReference>
<feature type="disulfide bond" evidence="6">
    <location>
        <begin position="185"/>
        <end position="246"/>
    </location>
</feature>
<evidence type="ECO:0000256" key="5">
    <source>
        <dbReference type="ARBA" id="ARBA00023180"/>
    </source>
</evidence>
<dbReference type="FunFam" id="3.10.250.10:FF:000003">
    <property type="entry name" value="Deleted in malignant brain tumors 1"/>
    <property type="match status" value="1"/>
</dbReference>
<dbReference type="InterPro" id="IPR053243">
    <property type="entry name" value="SJ_maturation_regulator"/>
</dbReference>
<protein>
    <submittedName>
        <fullName evidence="9">Uncharacterized protein</fullName>
    </submittedName>
</protein>
<feature type="domain" description="SRCR" evidence="8">
    <location>
        <begin position="147"/>
        <end position="247"/>
    </location>
</feature>
<organism evidence="9 10">
    <name type="scientific">Myodes glareolus</name>
    <name type="common">Bank vole</name>
    <name type="synonym">Clethrionomys glareolus</name>
    <dbReference type="NCBI Taxonomy" id="447135"/>
    <lineage>
        <taxon>Eukaryota</taxon>
        <taxon>Metazoa</taxon>
        <taxon>Chordata</taxon>
        <taxon>Craniata</taxon>
        <taxon>Vertebrata</taxon>
        <taxon>Euteleostomi</taxon>
        <taxon>Mammalia</taxon>
        <taxon>Eutheria</taxon>
        <taxon>Euarchontoglires</taxon>
        <taxon>Glires</taxon>
        <taxon>Rodentia</taxon>
        <taxon>Myomorpha</taxon>
        <taxon>Muroidea</taxon>
        <taxon>Cricetidae</taxon>
        <taxon>Arvicolinae</taxon>
        <taxon>Myodes</taxon>
    </lineage>
</organism>
<reference evidence="9 10" key="1">
    <citation type="journal article" date="2023" name="bioRxiv">
        <title>Conserved and derived expression patterns and positive selection on dental genes reveal complex evolutionary context of ever-growing rodent molars.</title>
        <authorList>
            <person name="Calamari Z.T."/>
            <person name="Song A."/>
            <person name="Cohen E."/>
            <person name="Akter M."/>
            <person name="Roy R.D."/>
            <person name="Hallikas O."/>
            <person name="Christensen M.M."/>
            <person name="Li P."/>
            <person name="Marangoni P."/>
            <person name="Jernvall J."/>
            <person name="Klein O.D."/>
        </authorList>
    </citation>
    <scope>NUCLEOTIDE SEQUENCE [LARGE SCALE GENOMIC DNA]</scope>
    <source>
        <strain evidence="9">V071</strain>
    </source>
</reference>
<dbReference type="InterPro" id="IPR036772">
    <property type="entry name" value="SRCR-like_dom_sf"/>
</dbReference>
<keyword evidence="3" id="KW-0677">Repeat</keyword>
<dbReference type="Pfam" id="PF06888">
    <property type="entry name" value="Put_Phosphatase"/>
    <property type="match status" value="1"/>
</dbReference>
<dbReference type="Pfam" id="PF00530">
    <property type="entry name" value="SRCR"/>
    <property type="match status" value="1"/>
</dbReference>
<dbReference type="GO" id="GO:0016791">
    <property type="term" value="F:phosphatase activity"/>
    <property type="evidence" value="ECO:0007669"/>
    <property type="project" value="InterPro"/>
</dbReference>
<accession>A0AAW0ICG5</accession>
<evidence type="ECO:0000313" key="9">
    <source>
        <dbReference type="EMBL" id="KAK7812145.1"/>
    </source>
</evidence>
<dbReference type="EMBL" id="JBBHLL010000159">
    <property type="protein sequence ID" value="KAK7812145.1"/>
    <property type="molecule type" value="Genomic_DNA"/>
</dbReference>
<dbReference type="PANTHER" id="PTHR47653">
    <property type="entry name" value="PROTEIN BARK BEETLE"/>
    <property type="match status" value="1"/>
</dbReference>
<dbReference type="GO" id="GO:0045217">
    <property type="term" value="P:cell-cell junction maintenance"/>
    <property type="evidence" value="ECO:0007669"/>
    <property type="project" value="TreeGrafter"/>
</dbReference>
<dbReference type="CDD" id="cd00041">
    <property type="entry name" value="CUB"/>
    <property type="match status" value="1"/>
</dbReference>
<feature type="non-terminal residue" evidence="9">
    <location>
        <position position="247"/>
    </location>
</feature>
<dbReference type="PROSITE" id="PS50287">
    <property type="entry name" value="SRCR_2"/>
    <property type="match status" value="1"/>
</dbReference>